<dbReference type="GO" id="GO:0006355">
    <property type="term" value="P:regulation of DNA-templated transcription"/>
    <property type="evidence" value="ECO:0007669"/>
    <property type="project" value="InterPro"/>
</dbReference>
<dbReference type="EMBL" id="MU001991">
    <property type="protein sequence ID" value="KAF2791995.1"/>
    <property type="molecule type" value="Genomic_DNA"/>
</dbReference>
<evidence type="ECO:0008006" key="4">
    <source>
        <dbReference type="Google" id="ProtNLM"/>
    </source>
</evidence>
<feature type="region of interest" description="Disordered" evidence="1">
    <location>
        <begin position="88"/>
        <end position="107"/>
    </location>
</feature>
<sequence>MLGINYESSDDEEVVPAAKPQEQVVTAVAPSRPAPLEKPPAQPSPLAGPTQGPVAPPASNTDSADDTAPGSPYTSSRSLIRNLTLPTIPNFSIPASPPGSPPLRPTKKFTQFLELKKKGQHFNQRLENSSVLRDPGHLARLMEFVGIVEDEQYASTLSEDIAVPTVFPEWAYVEELRASQKKSMKAKEEERAKMPREAIEFIPAARSGASSGTGTPSGRGARQSAPERVVEGLNRERQVPNTSHSQGGPGKRKELEQRGGRTDYPTDSKRRSRSRSPKRRRSRSR</sequence>
<evidence type="ECO:0000313" key="2">
    <source>
        <dbReference type="EMBL" id="KAF2791995.1"/>
    </source>
</evidence>
<feature type="compositionally biased region" description="Pro residues" evidence="1">
    <location>
        <begin position="32"/>
        <end position="43"/>
    </location>
</feature>
<feature type="compositionally biased region" description="Low complexity" evidence="1">
    <location>
        <begin position="203"/>
        <end position="222"/>
    </location>
</feature>
<evidence type="ECO:0000313" key="3">
    <source>
        <dbReference type="Proteomes" id="UP000799757"/>
    </source>
</evidence>
<dbReference type="OrthoDB" id="1714508at2759"/>
<feature type="compositionally biased region" description="Basic and acidic residues" evidence="1">
    <location>
        <begin position="251"/>
        <end position="269"/>
    </location>
</feature>
<dbReference type="Proteomes" id="UP000799757">
    <property type="component" value="Unassembled WGS sequence"/>
</dbReference>
<feature type="compositionally biased region" description="Basic and acidic residues" evidence="1">
    <location>
        <begin position="228"/>
        <end position="238"/>
    </location>
</feature>
<protein>
    <recommendedName>
        <fullName evidence="4">HCNGP-domain-containing protein</fullName>
    </recommendedName>
</protein>
<accession>A0A6A6X7K1</accession>
<name>A0A6A6X7K1_9PLEO</name>
<feature type="region of interest" description="Disordered" evidence="1">
    <location>
        <begin position="1"/>
        <end position="79"/>
    </location>
</feature>
<dbReference type="InterPro" id="IPR012479">
    <property type="entry name" value="SAP30BP"/>
</dbReference>
<feature type="compositionally biased region" description="Pro residues" evidence="1">
    <location>
        <begin position="95"/>
        <end position="104"/>
    </location>
</feature>
<organism evidence="2 3">
    <name type="scientific">Melanomma pulvis-pyrius CBS 109.77</name>
    <dbReference type="NCBI Taxonomy" id="1314802"/>
    <lineage>
        <taxon>Eukaryota</taxon>
        <taxon>Fungi</taxon>
        <taxon>Dikarya</taxon>
        <taxon>Ascomycota</taxon>
        <taxon>Pezizomycotina</taxon>
        <taxon>Dothideomycetes</taxon>
        <taxon>Pleosporomycetidae</taxon>
        <taxon>Pleosporales</taxon>
        <taxon>Melanommataceae</taxon>
        <taxon>Melanomma</taxon>
    </lineage>
</organism>
<gene>
    <name evidence="2" type="ORF">K505DRAFT_408895</name>
</gene>
<evidence type="ECO:0000256" key="1">
    <source>
        <dbReference type="SAM" id="MobiDB-lite"/>
    </source>
</evidence>
<dbReference type="AlphaFoldDB" id="A0A6A6X7K1"/>
<dbReference type="Pfam" id="PF07818">
    <property type="entry name" value="HCNGP"/>
    <property type="match status" value="1"/>
</dbReference>
<proteinExistence type="predicted"/>
<feature type="compositionally biased region" description="Basic and acidic residues" evidence="1">
    <location>
        <begin position="185"/>
        <end position="199"/>
    </location>
</feature>
<feature type="compositionally biased region" description="Basic residues" evidence="1">
    <location>
        <begin position="270"/>
        <end position="285"/>
    </location>
</feature>
<feature type="region of interest" description="Disordered" evidence="1">
    <location>
        <begin position="180"/>
        <end position="285"/>
    </location>
</feature>
<dbReference type="GO" id="GO:0005634">
    <property type="term" value="C:nucleus"/>
    <property type="evidence" value="ECO:0007669"/>
    <property type="project" value="TreeGrafter"/>
</dbReference>
<keyword evidence="3" id="KW-1185">Reference proteome</keyword>
<dbReference type="PANTHER" id="PTHR13464">
    <property type="entry name" value="TRANSCRIPTIONAL REGULATOR PROTEIN HCNGP"/>
    <property type="match status" value="1"/>
</dbReference>
<reference evidence="2" key="1">
    <citation type="journal article" date="2020" name="Stud. Mycol.">
        <title>101 Dothideomycetes genomes: a test case for predicting lifestyles and emergence of pathogens.</title>
        <authorList>
            <person name="Haridas S."/>
            <person name="Albert R."/>
            <person name="Binder M."/>
            <person name="Bloem J."/>
            <person name="Labutti K."/>
            <person name="Salamov A."/>
            <person name="Andreopoulos B."/>
            <person name="Baker S."/>
            <person name="Barry K."/>
            <person name="Bills G."/>
            <person name="Bluhm B."/>
            <person name="Cannon C."/>
            <person name="Castanera R."/>
            <person name="Culley D."/>
            <person name="Daum C."/>
            <person name="Ezra D."/>
            <person name="Gonzalez J."/>
            <person name="Henrissat B."/>
            <person name="Kuo A."/>
            <person name="Liang C."/>
            <person name="Lipzen A."/>
            <person name="Lutzoni F."/>
            <person name="Magnuson J."/>
            <person name="Mondo S."/>
            <person name="Nolan M."/>
            <person name="Ohm R."/>
            <person name="Pangilinan J."/>
            <person name="Park H.-J."/>
            <person name="Ramirez L."/>
            <person name="Alfaro M."/>
            <person name="Sun H."/>
            <person name="Tritt A."/>
            <person name="Yoshinaga Y."/>
            <person name="Zwiers L.-H."/>
            <person name="Turgeon B."/>
            <person name="Goodwin S."/>
            <person name="Spatafora J."/>
            <person name="Crous P."/>
            <person name="Grigoriev I."/>
        </authorList>
    </citation>
    <scope>NUCLEOTIDE SEQUENCE</scope>
    <source>
        <strain evidence="2">CBS 109.77</strain>
    </source>
</reference>
<dbReference type="PANTHER" id="PTHR13464:SF0">
    <property type="entry name" value="SAP30-BINDING PROTEIN"/>
    <property type="match status" value="1"/>
</dbReference>